<reference evidence="3 4" key="1">
    <citation type="submission" date="2013-11" db="EMBL/GenBank/DDBJ databases">
        <title>Genome sequencing of Stegodyphus mimosarum.</title>
        <authorList>
            <person name="Bechsgaard J."/>
        </authorList>
    </citation>
    <scope>NUCLEOTIDE SEQUENCE [LARGE SCALE GENOMIC DNA]</scope>
</reference>
<dbReference type="InterPro" id="IPR043502">
    <property type="entry name" value="DNA/RNA_pol_sf"/>
</dbReference>
<sequence>MTAELVDMHFIDGAVNGDGATVQKEACWRTRLFPEGTKISKVALFLKGNKDPNKAASYRPICLLPAMGKILERIVLQRLNFYIHANKHINTSQYGFIAGKSVDHALYHLRNTVLRSKQNKLHTVVISIDIQGAFDSLWWHDVLKCLKDINCPKTLFDLIYSYLSERRIQATTDGGVNIQKVTKGCPQGSLRSTSVEPGSRHRAQPI</sequence>
<name>A0A087U922_STEMI</name>
<dbReference type="GO" id="GO:0003964">
    <property type="term" value="F:RNA-directed DNA polymerase activity"/>
    <property type="evidence" value="ECO:0007669"/>
    <property type="project" value="UniProtKB-KW"/>
</dbReference>
<dbReference type="PROSITE" id="PS50878">
    <property type="entry name" value="RT_POL"/>
    <property type="match status" value="1"/>
</dbReference>
<dbReference type="SUPFAM" id="SSF56672">
    <property type="entry name" value="DNA/RNA polymerases"/>
    <property type="match status" value="1"/>
</dbReference>
<keyword evidence="3" id="KW-0695">RNA-directed DNA polymerase</keyword>
<dbReference type="OrthoDB" id="6437414at2759"/>
<keyword evidence="3" id="KW-0548">Nucleotidyltransferase</keyword>
<keyword evidence="4" id="KW-1185">Reference proteome</keyword>
<feature type="region of interest" description="Disordered" evidence="1">
    <location>
        <begin position="187"/>
        <end position="206"/>
    </location>
</feature>
<dbReference type="EMBL" id="KK118795">
    <property type="protein sequence ID" value="KFM73861.1"/>
    <property type="molecule type" value="Genomic_DNA"/>
</dbReference>
<dbReference type="Pfam" id="PF00078">
    <property type="entry name" value="RVT_1"/>
    <property type="match status" value="1"/>
</dbReference>
<evidence type="ECO:0000313" key="3">
    <source>
        <dbReference type="EMBL" id="KFM73861.1"/>
    </source>
</evidence>
<dbReference type="Proteomes" id="UP000054359">
    <property type="component" value="Unassembled WGS sequence"/>
</dbReference>
<dbReference type="OMA" id="HANKHIN"/>
<feature type="non-terminal residue" evidence="3">
    <location>
        <position position="206"/>
    </location>
</feature>
<dbReference type="InterPro" id="IPR000477">
    <property type="entry name" value="RT_dom"/>
</dbReference>
<evidence type="ECO:0000259" key="2">
    <source>
        <dbReference type="PROSITE" id="PS50878"/>
    </source>
</evidence>
<dbReference type="AlphaFoldDB" id="A0A087U922"/>
<protein>
    <submittedName>
        <fullName evidence="3">RNA-directed DNA polymerase from mobile element jockey</fullName>
    </submittedName>
</protein>
<gene>
    <name evidence="3" type="ORF">X975_15146</name>
</gene>
<evidence type="ECO:0000313" key="4">
    <source>
        <dbReference type="Proteomes" id="UP000054359"/>
    </source>
</evidence>
<feature type="domain" description="Reverse transcriptase" evidence="2">
    <location>
        <begin position="26"/>
        <end position="206"/>
    </location>
</feature>
<accession>A0A087U922</accession>
<dbReference type="PANTHER" id="PTHR19446">
    <property type="entry name" value="REVERSE TRANSCRIPTASES"/>
    <property type="match status" value="1"/>
</dbReference>
<evidence type="ECO:0000256" key="1">
    <source>
        <dbReference type="SAM" id="MobiDB-lite"/>
    </source>
</evidence>
<proteinExistence type="predicted"/>
<organism evidence="3 4">
    <name type="scientific">Stegodyphus mimosarum</name>
    <name type="common">African social velvet spider</name>
    <dbReference type="NCBI Taxonomy" id="407821"/>
    <lineage>
        <taxon>Eukaryota</taxon>
        <taxon>Metazoa</taxon>
        <taxon>Ecdysozoa</taxon>
        <taxon>Arthropoda</taxon>
        <taxon>Chelicerata</taxon>
        <taxon>Arachnida</taxon>
        <taxon>Araneae</taxon>
        <taxon>Araneomorphae</taxon>
        <taxon>Entelegynae</taxon>
        <taxon>Eresoidea</taxon>
        <taxon>Eresidae</taxon>
        <taxon>Stegodyphus</taxon>
    </lineage>
</organism>
<keyword evidence="3" id="KW-0808">Transferase</keyword>
<dbReference type="STRING" id="407821.A0A087U922"/>